<dbReference type="RefSeq" id="WP_013779454.1">
    <property type="nucleotide sequence ID" value="NC_015519.1"/>
</dbReference>
<dbReference type="HOGENOM" id="CLU_2620853_0_0_9"/>
<dbReference type="KEGG" id="tep:TepRe1_2434"/>
<accession>F4LTT8</accession>
<protein>
    <submittedName>
        <fullName evidence="1">Uncharacterized protein</fullName>
    </submittedName>
</protein>
<gene>
    <name evidence="1" type="ordered locus">TEPIRE1_2616</name>
</gene>
<evidence type="ECO:0000313" key="1">
    <source>
        <dbReference type="EMBL" id="CCP27484.1"/>
    </source>
</evidence>
<dbReference type="OrthoDB" id="9919756at2"/>
<organism evidence="1 2">
    <name type="scientific">Tepidanaerobacter acetatoxydans (strain DSM 21804 / JCM 16047 / Re1)</name>
    <dbReference type="NCBI Taxonomy" id="1209989"/>
    <lineage>
        <taxon>Bacteria</taxon>
        <taxon>Bacillati</taxon>
        <taxon>Bacillota</taxon>
        <taxon>Clostridia</taxon>
        <taxon>Thermosediminibacterales</taxon>
        <taxon>Tepidanaerobacteraceae</taxon>
        <taxon>Tepidanaerobacter</taxon>
    </lineage>
</organism>
<dbReference type="EMBL" id="HF563609">
    <property type="protein sequence ID" value="CCP27484.1"/>
    <property type="molecule type" value="Genomic_DNA"/>
</dbReference>
<keyword evidence="2" id="KW-1185">Reference proteome</keyword>
<evidence type="ECO:0000313" key="2">
    <source>
        <dbReference type="Proteomes" id="UP000010802"/>
    </source>
</evidence>
<sequence length="78" mass="8713">MKHIKCISCCFASVDKKASDSGWTAYECSNPKSEYYKALLNVTPDGDKRIRITWSGCACGERKVKEHAQKTKEALPLS</sequence>
<dbReference type="Proteomes" id="UP000010802">
    <property type="component" value="Chromosome"/>
</dbReference>
<proteinExistence type="predicted"/>
<dbReference type="AlphaFoldDB" id="F4LTT8"/>
<reference evidence="2" key="1">
    <citation type="journal article" date="2013" name="Genome Announc.">
        <title>First genome sequence of a syntrophic acetate-oxidizing bacterium, Tepidanaerobacter acetatoxydans strain Re1.</title>
        <authorList>
            <person name="Manzoor S."/>
            <person name="Bongcam-Rudloff E."/>
            <person name="Schnurer A."/>
            <person name="Muller B."/>
        </authorList>
    </citation>
    <scope>NUCLEOTIDE SEQUENCE [LARGE SCALE GENOMIC DNA]</scope>
    <source>
        <strain evidence="2">Re1</strain>
    </source>
</reference>
<dbReference type="PATRIC" id="fig|1209989.3.peg.3004"/>
<name>F4LTT8_TEPAE</name>
<accession>L0S4V5</accession>
<dbReference type="STRING" id="1209989.TepRe1_2434"/>
<dbReference type="KEGG" id="tae:TepiRe1_2616"/>